<comment type="function">
    <text evidence="9">Catalyzes the radical-mediated insertion of two sulfur atoms into the C-6 and C-8 positions of the octanoyl moiety bound to the lipoyl domains of lipoate-dependent enzymes, thereby converting the octanoylated domains into lipoylated derivatives.</text>
</comment>
<dbReference type="NCBIfam" id="TIGR00510">
    <property type="entry name" value="lipA"/>
    <property type="match status" value="1"/>
</dbReference>
<dbReference type="EMBL" id="BOMB01000003">
    <property type="protein sequence ID" value="GID09712.1"/>
    <property type="molecule type" value="Genomic_DNA"/>
</dbReference>
<dbReference type="NCBIfam" id="NF004019">
    <property type="entry name" value="PRK05481.1"/>
    <property type="match status" value="1"/>
</dbReference>
<dbReference type="GO" id="GO:0009249">
    <property type="term" value="P:protein lipoylation"/>
    <property type="evidence" value="ECO:0007669"/>
    <property type="project" value="UniProtKB-UniRule"/>
</dbReference>
<dbReference type="InterPro" id="IPR003698">
    <property type="entry name" value="Lipoyl_synth"/>
</dbReference>
<keyword evidence="7 9" id="KW-0411">Iron-sulfur</keyword>
<sequence>MTVVQPEGRRLLRIEARNAETPIERKPPWIKVRAKMGPEYTELKGLVKREGLHTVCEEAGCPNIYECWEDREATFLIGGDQCTRRCDFCQIDTGRPAEFDADEPRRVADSVATMGLKYATITGVARDDLPDGGAWLYAETVRQIHKHVPGCGVELLIPDFNAKPDQLAEVFSSRPEVLAHNVETVPRIFKRIRPGFRYERSLEVITAARADGLVTKSNLILGMGEEYDEVVESMRDLYEAGTELLTITQYLRPSVRHHPIDRWVKPEEFVALREEAERIGFAGVLAGPLVRSSYRAGRLYRQAKSARGEALPHDLAVQSV</sequence>
<evidence type="ECO:0000256" key="7">
    <source>
        <dbReference type="ARBA" id="ARBA00023014"/>
    </source>
</evidence>
<dbReference type="Proteomes" id="UP000612808">
    <property type="component" value="Unassembled WGS sequence"/>
</dbReference>
<organism evidence="11 12">
    <name type="scientific">Actinocatenispora rupis</name>
    <dbReference type="NCBI Taxonomy" id="519421"/>
    <lineage>
        <taxon>Bacteria</taxon>
        <taxon>Bacillati</taxon>
        <taxon>Actinomycetota</taxon>
        <taxon>Actinomycetes</taxon>
        <taxon>Micromonosporales</taxon>
        <taxon>Micromonosporaceae</taxon>
        <taxon>Actinocatenispora</taxon>
    </lineage>
</organism>
<evidence type="ECO:0000256" key="1">
    <source>
        <dbReference type="ARBA" id="ARBA00022485"/>
    </source>
</evidence>
<accession>A0A8J3NAM0</accession>
<dbReference type="InterPro" id="IPR031691">
    <property type="entry name" value="LIAS_N"/>
</dbReference>
<protein>
    <recommendedName>
        <fullName evidence="9">Lipoyl synthase</fullName>
        <ecNumber evidence="9">2.8.1.8</ecNumber>
    </recommendedName>
    <alternativeName>
        <fullName evidence="9">Lip-syn</fullName>
        <shortName evidence="9">LS</shortName>
    </alternativeName>
    <alternativeName>
        <fullName evidence="9">Lipoate synthase</fullName>
    </alternativeName>
    <alternativeName>
        <fullName evidence="9">Lipoic acid synthase</fullName>
    </alternativeName>
    <alternativeName>
        <fullName evidence="9">Sulfur insertion protein LipA</fullName>
    </alternativeName>
</protein>
<dbReference type="PIRSF" id="PIRSF005963">
    <property type="entry name" value="Lipoyl_synth"/>
    <property type="match status" value="1"/>
</dbReference>
<dbReference type="InterPro" id="IPR006638">
    <property type="entry name" value="Elp3/MiaA/NifB-like_rSAM"/>
</dbReference>
<feature type="binding site" evidence="9">
    <location>
        <position position="86"/>
    </location>
    <ligand>
        <name>[4Fe-4S] cluster</name>
        <dbReference type="ChEBI" id="CHEBI:49883"/>
        <label>2</label>
        <note>4Fe-4S-S-AdoMet</note>
    </ligand>
</feature>
<evidence type="ECO:0000256" key="5">
    <source>
        <dbReference type="ARBA" id="ARBA00022723"/>
    </source>
</evidence>
<comment type="pathway">
    <text evidence="9">Protein modification; protein lipoylation via endogenous pathway; protein N(6)-(lipoyl)lysine from octanoyl-[acyl-carrier-protein]: step 2/2.</text>
</comment>
<dbReference type="Pfam" id="PF04055">
    <property type="entry name" value="Radical_SAM"/>
    <property type="match status" value="1"/>
</dbReference>
<evidence type="ECO:0000256" key="3">
    <source>
        <dbReference type="ARBA" id="ARBA00022679"/>
    </source>
</evidence>
<feature type="binding site" evidence="9">
    <location>
        <position position="61"/>
    </location>
    <ligand>
        <name>[4Fe-4S] cluster</name>
        <dbReference type="ChEBI" id="CHEBI:49883"/>
        <label>1</label>
    </ligand>
</feature>
<feature type="binding site" evidence="9">
    <location>
        <position position="89"/>
    </location>
    <ligand>
        <name>[4Fe-4S] cluster</name>
        <dbReference type="ChEBI" id="CHEBI:49883"/>
        <label>2</label>
        <note>4Fe-4S-S-AdoMet</note>
    </ligand>
</feature>
<keyword evidence="3 9" id="KW-0808">Transferase</keyword>
<dbReference type="AlphaFoldDB" id="A0A8J3NAM0"/>
<evidence type="ECO:0000313" key="11">
    <source>
        <dbReference type="EMBL" id="GID09712.1"/>
    </source>
</evidence>
<dbReference type="NCBIfam" id="NF009544">
    <property type="entry name" value="PRK12928.1"/>
    <property type="match status" value="1"/>
</dbReference>
<reference evidence="11" key="1">
    <citation type="submission" date="2021-01" db="EMBL/GenBank/DDBJ databases">
        <title>Whole genome shotgun sequence of Actinocatenispora rupis NBRC 107355.</title>
        <authorList>
            <person name="Komaki H."/>
            <person name="Tamura T."/>
        </authorList>
    </citation>
    <scope>NUCLEOTIDE SEQUENCE</scope>
    <source>
        <strain evidence="11">NBRC 107355</strain>
    </source>
</reference>
<evidence type="ECO:0000313" key="12">
    <source>
        <dbReference type="Proteomes" id="UP000612808"/>
    </source>
</evidence>
<evidence type="ECO:0000259" key="10">
    <source>
        <dbReference type="PROSITE" id="PS51918"/>
    </source>
</evidence>
<keyword evidence="4 9" id="KW-0949">S-adenosyl-L-methionine</keyword>
<dbReference type="GO" id="GO:0051539">
    <property type="term" value="F:4 iron, 4 sulfur cluster binding"/>
    <property type="evidence" value="ECO:0007669"/>
    <property type="project" value="UniProtKB-UniRule"/>
</dbReference>
<evidence type="ECO:0000256" key="4">
    <source>
        <dbReference type="ARBA" id="ARBA00022691"/>
    </source>
</evidence>
<dbReference type="UniPathway" id="UPA00538">
    <property type="reaction ID" value="UER00593"/>
</dbReference>
<feature type="binding site" evidence="9">
    <location>
        <position position="56"/>
    </location>
    <ligand>
        <name>[4Fe-4S] cluster</name>
        <dbReference type="ChEBI" id="CHEBI:49883"/>
        <label>1</label>
    </ligand>
</feature>
<keyword evidence="12" id="KW-1185">Reference proteome</keyword>
<gene>
    <name evidence="9 11" type="primary">lipA</name>
    <name evidence="11" type="ORF">Aru02nite_06010</name>
</gene>
<dbReference type="Gene3D" id="3.20.20.70">
    <property type="entry name" value="Aldolase class I"/>
    <property type="match status" value="1"/>
</dbReference>
<feature type="binding site" evidence="9">
    <location>
        <position position="293"/>
    </location>
    <ligand>
        <name>[4Fe-4S] cluster</name>
        <dbReference type="ChEBI" id="CHEBI:49883"/>
        <label>1</label>
    </ligand>
</feature>
<evidence type="ECO:0000256" key="2">
    <source>
        <dbReference type="ARBA" id="ARBA00022490"/>
    </source>
</evidence>
<dbReference type="GO" id="GO:0016992">
    <property type="term" value="F:lipoate synthase activity"/>
    <property type="evidence" value="ECO:0007669"/>
    <property type="project" value="UniProtKB-UniRule"/>
</dbReference>
<keyword evidence="2 9" id="KW-0963">Cytoplasm</keyword>
<comment type="similarity">
    <text evidence="9">Belongs to the radical SAM superfamily. Lipoyl synthase family.</text>
</comment>
<dbReference type="SFLD" id="SFLDG01058">
    <property type="entry name" value="lipoyl_synthase_like"/>
    <property type="match status" value="1"/>
</dbReference>
<comment type="caution">
    <text evidence="11">The sequence shown here is derived from an EMBL/GenBank/DDBJ whole genome shotgun (WGS) entry which is preliminary data.</text>
</comment>
<dbReference type="GO" id="GO:0005737">
    <property type="term" value="C:cytoplasm"/>
    <property type="evidence" value="ECO:0007669"/>
    <property type="project" value="UniProtKB-SubCell"/>
</dbReference>
<name>A0A8J3NAM0_9ACTN</name>
<dbReference type="InterPro" id="IPR007197">
    <property type="entry name" value="rSAM"/>
</dbReference>
<evidence type="ECO:0000256" key="6">
    <source>
        <dbReference type="ARBA" id="ARBA00023004"/>
    </source>
</evidence>
<comment type="catalytic activity">
    <reaction evidence="8 9">
        <text>[[Fe-S] cluster scaffold protein carrying a second [4Fe-4S](2+) cluster] + N(6)-octanoyl-L-lysyl-[protein] + 2 oxidized [2Fe-2S]-[ferredoxin] + 2 S-adenosyl-L-methionine + 4 H(+) = [[Fe-S] cluster scaffold protein] + N(6)-[(R)-dihydrolipoyl]-L-lysyl-[protein] + 4 Fe(3+) + 2 hydrogen sulfide + 2 5'-deoxyadenosine + 2 L-methionine + 2 reduced [2Fe-2S]-[ferredoxin]</text>
        <dbReference type="Rhea" id="RHEA:16585"/>
        <dbReference type="Rhea" id="RHEA-COMP:9928"/>
        <dbReference type="Rhea" id="RHEA-COMP:10000"/>
        <dbReference type="Rhea" id="RHEA-COMP:10001"/>
        <dbReference type="Rhea" id="RHEA-COMP:10475"/>
        <dbReference type="Rhea" id="RHEA-COMP:14568"/>
        <dbReference type="Rhea" id="RHEA-COMP:14569"/>
        <dbReference type="ChEBI" id="CHEBI:15378"/>
        <dbReference type="ChEBI" id="CHEBI:17319"/>
        <dbReference type="ChEBI" id="CHEBI:29034"/>
        <dbReference type="ChEBI" id="CHEBI:29919"/>
        <dbReference type="ChEBI" id="CHEBI:33722"/>
        <dbReference type="ChEBI" id="CHEBI:33737"/>
        <dbReference type="ChEBI" id="CHEBI:33738"/>
        <dbReference type="ChEBI" id="CHEBI:57844"/>
        <dbReference type="ChEBI" id="CHEBI:59789"/>
        <dbReference type="ChEBI" id="CHEBI:78809"/>
        <dbReference type="ChEBI" id="CHEBI:83100"/>
        <dbReference type="EC" id="2.8.1.8"/>
    </reaction>
</comment>
<feature type="domain" description="Radical SAM core" evidence="10">
    <location>
        <begin position="68"/>
        <end position="282"/>
    </location>
</feature>
<dbReference type="SFLD" id="SFLDF00271">
    <property type="entry name" value="lipoyl_synthase"/>
    <property type="match status" value="1"/>
</dbReference>
<feature type="binding site" evidence="9">
    <location>
        <position position="82"/>
    </location>
    <ligand>
        <name>[4Fe-4S] cluster</name>
        <dbReference type="ChEBI" id="CHEBI:49883"/>
        <label>2</label>
        <note>4Fe-4S-S-AdoMet</note>
    </ligand>
</feature>
<evidence type="ECO:0000256" key="9">
    <source>
        <dbReference type="HAMAP-Rule" id="MF_00206"/>
    </source>
</evidence>
<proteinExistence type="inferred from homology"/>
<dbReference type="FunFam" id="3.20.20.70:FF:000116">
    <property type="entry name" value="Lipoyl synthase"/>
    <property type="match status" value="1"/>
</dbReference>
<dbReference type="SFLD" id="SFLDS00029">
    <property type="entry name" value="Radical_SAM"/>
    <property type="match status" value="1"/>
</dbReference>
<dbReference type="SUPFAM" id="SSF102114">
    <property type="entry name" value="Radical SAM enzymes"/>
    <property type="match status" value="1"/>
</dbReference>
<dbReference type="InterPro" id="IPR058240">
    <property type="entry name" value="rSAM_sf"/>
</dbReference>
<dbReference type="GO" id="GO:0046872">
    <property type="term" value="F:metal ion binding"/>
    <property type="evidence" value="ECO:0007669"/>
    <property type="project" value="UniProtKB-KW"/>
</dbReference>
<dbReference type="HAMAP" id="MF_00206">
    <property type="entry name" value="Lipoyl_synth"/>
    <property type="match status" value="1"/>
</dbReference>
<dbReference type="PANTHER" id="PTHR10949:SF0">
    <property type="entry name" value="LIPOYL SYNTHASE, MITOCHONDRIAL"/>
    <property type="match status" value="1"/>
</dbReference>
<keyword evidence="1 9" id="KW-0004">4Fe-4S</keyword>
<dbReference type="CDD" id="cd01335">
    <property type="entry name" value="Radical_SAM"/>
    <property type="match status" value="1"/>
</dbReference>
<dbReference type="PROSITE" id="PS51918">
    <property type="entry name" value="RADICAL_SAM"/>
    <property type="match status" value="1"/>
</dbReference>
<evidence type="ECO:0000256" key="8">
    <source>
        <dbReference type="ARBA" id="ARBA00047326"/>
    </source>
</evidence>
<dbReference type="RefSeq" id="WP_239076346.1">
    <property type="nucleotide sequence ID" value="NZ_BAAAZM010000002.1"/>
</dbReference>
<dbReference type="EC" id="2.8.1.8" evidence="9"/>
<dbReference type="PANTHER" id="PTHR10949">
    <property type="entry name" value="LIPOYL SYNTHASE"/>
    <property type="match status" value="1"/>
</dbReference>
<keyword evidence="6 9" id="KW-0408">Iron</keyword>
<dbReference type="InterPro" id="IPR013785">
    <property type="entry name" value="Aldolase_TIM"/>
</dbReference>
<keyword evidence="5 9" id="KW-0479">Metal-binding</keyword>
<dbReference type="SMART" id="SM00729">
    <property type="entry name" value="Elp3"/>
    <property type="match status" value="1"/>
</dbReference>
<dbReference type="Pfam" id="PF16881">
    <property type="entry name" value="LIAS_N"/>
    <property type="match status" value="1"/>
</dbReference>
<feature type="binding site" evidence="9">
    <location>
        <position position="67"/>
    </location>
    <ligand>
        <name>[4Fe-4S] cluster</name>
        <dbReference type="ChEBI" id="CHEBI:49883"/>
        <label>1</label>
    </ligand>
</feature>
<comment type="subcellular location">
    <subcellularLocation>
        <location evidence="9">Cytoplasm</location>
    </subcellularLocation>
</comment>
<comment type="cofactor">
    <cofactor evidence="9">
        <name>[4Fe-4S] cluster</name>
        <dbReference type="ChEBI" id="CHEBI:49883"/>
    </cofactor>
    <text evidence="9">Binds 2 [4Fe-4S] clusters per subunit. One cluster is coordinated with 3 cysteines and an exchangeable S-adenosyl-L-methionine.</text>
</comment>